<protein>
    <recommendedName>
        <fullName evidence="2">Ice-binding protein C-terminal domain-containing protein</fullName>
    </recommendedName>
</protein>
<organism evidence="3 4">
    <name type="scientific">Paraglaciecola chathamensis</name>
    <dbReference type="NCBI Taxonomy" id="368405"/>
    <lineage>
        <taxon>Bacteria</taxon>
        <taxon>Pseudomonadati</taxon>
        <taxon>Pseudomonadota</taxon>
        <taxon>Gammaproteobacteria</taxon>
        <taxon>Alteromonadales</taxon>
        <taxon>Alteromonadaceae</taxon>
        <taxon>Paraglaciecola</taxon>
    </lineage>
</organism>
<dbReference type="NCBIfam" id="TIGR02595">
    <property type="entry name" value="PEP_CTERM"/>
    <property type="match status" value="1"/>
</dbReference>
<comment type="caution">
    <text evidence="3">The sequence shown here is derived from an EMBL/GenBank/DDBJ whole genome shotgun (WGS) entry which is preliminary data.</text>
</comment>
<evidence type="ECO:0000259" key="2">
    <source>
        <dbReference type="Pfam" id="PF07589"/>
    </source>
</evidence>
<feature type="signal peptide" evidence="1">
    <location>
        <begin position="1"/>
        <end position="21"/>
    </location>
</feature>
<evidence type="ECO:0000313" key="3">
    <source>
        <dbReference type="EMBL" id="GGZ54637.1"/>
    </source>
</evidence>
<reference evidence="3 4" key="1">
    <citation type="journal article" date="2014" name="Int. J. Syst. Evol. Microbiol.">
        <title>Complete genome sequence of Corynebacterium casei LMG S-19264T (=DSM 44701T), isolated from a smear-ripened cheese.</title>
        <authorList>
            <consortium name="US DOE Joint Genome Institute (JGI-PGF)"/>
            <person name="Walter F."/>
            <person name="Albersmeier A."/>
            <person name="Kalinowski J."/>
            <person name="Ruckert C."/>
        </authorList>
    </citation>
    <scope>NUCLEOTIDE SEQUENCE [LARGE SCALE GENOMIC DNA]</scope>
    <source>
        <strain evidence="3 4">KCTC 32337</strain>
    </source>
</reference>
<name>A0A8H9IB85_9ALTE</name>
<dbReference type="AlphaFoldDB" id="A0A8H9IB85"/>
<feature type="domain" description="Ice-binding protein C-terminal" evidence="2">
    <location>
        <begin position="171"/>
        <end position="193"/>
    </location>
</feature>
<sequence>MKPNRIFSGIILFVVASSAYAGLIPVSEVTASSTFYSYSTDNLVSGSGLSGNTHDGNWENKWLANETVTGTLVFNFGSIFDISSSSIWNYGGGCCGTTRSVKDLGIEASLDGITYSSIGSFILNQSTDPLILADTIFLDTTAQYIKFNLNSNYGANYTGLSEVQFNGVAASVSEPTSIALLTLGLAGIGFSRKKNAN</sequence>
<dbReference type="InterPro" id="IPR013424">
    <property type="entry name" value="Ice-binding_C"/>
</dbReference>
<gene>
    <name evidence="3" type="ORF">GCM10011274_10740</name>
</gene>
<dbReference type="Proteomes" id="UP000622604">
    <property type="component" value="Unassembled WGS sequence"/>
</dbReference>
<dbReference type="SUPFAM" id="SSF49785">
    <property type="entry name" value="Galactose-binding domain-like"/>
    <property type="match status" value="1"/>
</dbReference>
<dbReference type="RefSeq" id="WP_007986131.1">
    <property type="nucleotide sequence ID" value="NZ_BMZC01000003.1"/>
</dbReference>
<dbReference type="Gene3D" id="2.60.120.260">
    <property type="entry name" value="Galactose-binding domain-like"/>
    <property type="match status" value="1"/>
</dbReference>
<evidence type="ECO:0000256" key="1">
    <source>
        <dbReference type="SAM" id="SignalP"/>
    </source>
</evidence>
<evidence type="ECO:0000313" key="4">
    <source>
        <dbReference type="Proteomes" id="UP000622604"/>
    </source>
</evidence>
<dbReference type="Pfam" id="PF07589">
    <property type="entry name" value="PEP-CTERM"/>
    <property type="match status" value="1"/>
</dbReference>
<dbReference type="InterPro" id="IPR008979">
    <property type="entry name" value="Galactose-bd-like_sf"/>
</dbReference>
<accession>A0A8H9IB85</accession>
<dbReference type="EMBL" id="BMZC01000003">
    <property type="protein sequence ID" value="GGZ54637.1"/>
    <property type="molecule type" value="Genomic_DNA"/>
</dbReference>
<proteinExistence type="predicted"/>
<keyword evidence="1" id="KW-0732">Signal</keyword>
<feature type="chain" id="PRO_5034731302" description="Ice-binding protein C-terminal domain-containing protein" evidence="1">
    <location>
        <begin position="22"/>
        <end position="197"/>
    </location>
</feature>